<dbReference type="GeneTree" id="ENSGT00390000003442"/>
<accession>A0A2K6MTY1</accession>
<dbReference type="GO" id="GO:0032456">
    <property type="term" value="P:endocytic recycling"/>
    <property type="evidence" value="ECO:0007669"/>
    <property type="project" value="InterPro"/>
</dbReference>
<keyword evidence="3 4" id="KW-0175">Coiled coil</keyword>
<feature type="coiled-coil region" evidence="4">
    <location>
        <begin position="27"/>
        <end position="54"/>
    </location>
</feature>
<dbReference type="GO" id="GO:0042147">
    <property type="term" value="P:retrograde transport, endosome to Golgi"/>
    <property type="evidence" value="ECO:0007669"/>
    <property type="project" value="InterPro"/>
</dbReference>
<proteinExistence type="predicted"/>
<evidence type="ECO:0000256" key="5">
    <source>
        <dbReference type="SAM" id="MobiDB-lite"/>
    </source>
</evidence>
<dbReference type="Pfam" id="PF10474">
    <property type="entry name" value="Syndetin_C"/>
    <property type="match status" value="1"/>
</dbReference>
<dbReference type="InterPro" id="IPR019515">
    <property type="entry name" value="VPS54_N"/>
</dbReference>
<keyword evidence="1" id="KW-0813">Transport</keyword>
<evidence type="ECO:0000259" key="7">
    <source>
        <dbReference type="Pfam" id="PF10475"/>
    </source>
</evidence>
<dbReference type="Pfam" id="PF10475">
    <property type="entry name" value="Vps54_N"/>
    <property type="match status" value="1"/>
</dbReference>
<keyword evidence="2" id="KW-0653">Protein transport</keyword>
<feature type="domain" description="Syndetin C-terminal" evidence="6">
    <location>
        <begin position="523"/>
        <end position="569"/>
    </location>
</feature>
<sequence length="582" mass="66951">MTPEEDYPGAIQLCLECQKAASTFKHYSCISELNSKLQDTLEQIEEQLDVALSKICKNFDINHYTKVQQAYRLLGKTQTAMDQLHMHFTQAIHNTVFQVVLGYVELCAGNTDTKFQKLQYKDLCTHVTPDSYIPCLADLCKALWEVMLSYYRTMEWHEKHDNEDTASASEGSNMIGTEETNFDRGYIKKKLEHGLTRIWQDVQLKVKTYLLGTDLSIFKYDDFIFVLDIISRLMQVGEEFCGSKSEVLQESIRKQSVNYFKNYHRTRLDELRMFLENETWELCPVKSNFSILQLHEFKFMEQSRSPSVSPMTLFEQYCSGGNPFEIQANHKDEETEDVLASNGYESDEQEKSAYQEYDSDSDVPEELKRDYVDEQTGDVPVKSVSRETLKSRKKSDYSLNKVNAPILTNTTLNVIRLVGKYMQMMNILKPIAFDVIHFMSQLFDYYLYAIYTFFGRNDSLESTGLGLSSSRLRTTLNRIQESLIDLEVSADPTATLTAAEERKEKVPSPHLSQLVVLTSGDTLYGLAERVVATESLVFLAEQFEFLQPHLDAVMPAVKKPFLQQFYSQSQLPVNYANQFTGL</sequence>
<evidence type="ECO:0000256" key="2">
    <source>
        <dbReference type="ARBA" id="ARBA00022927"/>
    </source>
</evidence>
<dbReference type="Proteomes" id="UP000233180">
    <property type="component" value="Unassembled WGS sequence"/>
</dbReference>
<reference evidence="8 9" key="1">
    <citation type="submission" date="2016-06" db="EMBL/GenBank/DDBJ databases">
        <title>Genome of Rhinopithecus bieti.</title>
        <authorList>
            <person name="Wu"/>
            <person name="C.-I. and Zhang"/>
            <person name="Y."/>
        </authorList>
    </citation>
    <scope>NUCLEOTIDE SEQUENCE</scope>
</reference>
<protein>
    <submittedName>
        <fullName evidence="8">VPS50 subunit of EARP/GARPII complex</fullName>
    </submittedName>
</protein>
<dbReference type="Ensembl" id="ENSRBIT00000063251.1">
    <property type="protein sequence ID" value="ENSRBIP00000039229.1"/>
    <property type="gene ID" value="ENSRBIG00000042984.1"/>
</dbReference>
<dbReference type="InterPro" id="IPR019514">
    <property type="entry name" value="Syndetin_C"/>
</dbReference>
<feature type="region of interest" description="Disordered" evidence="5">
    <location>
        <begin position="342"/>
        <end position="363"/>
    </location>
</feature>
<evidence type="ECO:0000259" key="6">
    <source>
        <dbReference type="Pfam" id="PF10474"/>
    </source>
</evidence>
<dbReference type="GO" id="GO:1990745">
    <property type="term" value="C:EARP complex"/>
    <property type="evidence" value="ECO:0007669"/>
    <property type="project" value="InterPro"/>
</dbReference>
<evidence type="ECO:0000313" key="9">
    <source>
        <dbReference type="Proteomes" id="UP000233180"/>
    </source>
</evidence>
<gene>
    <name evidence="8" type="primary">VPS50</name>
</gene>
<dbReference type="PANTHER" id="PTHR13258:SF0">
    <property type="entry name" value="SYNDETIN"/>
    <property type="match status" value="1"/>
</dbReference>
<dbReference type="AlphaFoldDB" id="A0A2K6MTY1"/>
<evidence type="ECO:0000256" key="1">
    <source>
        <dbReference type="ARBA" id="ARBA00022448"/>
    </source>
</evidence>
<evidence type="ECO:0000256" key="3">
    <source>
        <dbReference type="ARBA" id="ARBA00023054"/>
    </source>
</evidence>
<dbReference type="GO" id="GO:0000149">
    <property type="term" value="F:SNARE binding"/>
    <property type="evidence" value="ECO:0007669"/>
    <property type="project" value="TreeGrafter"/>
</dbReference>
<evidence type="ECO:0000313" key="8">
    <source>
        <dbReference type="Ensembl" id="ENSRBIP00000039229.1"/>
    </source>
</evidence>
<dbReference type="InterPro" id="IPR040047">
    <property type="entry name" value="VPS50"/>
</dbReference>
<reference evidence="8" key="3">
    <citation type="submission" date="2025-09" db="UniProtKB">
        <authorList>
            <consortium name="Ensembl"/>
        </authorList>
    </citation>
    <scope>IDENTIFICATION</scope>
</reference>
<keyword evidence="9" id="KW-1185">Reference proteome</keyword>
<dbReference type="PANTHER" id="PTHR13258">
    <property type="entry name" value="SYNDETIN"/>
    <property type="match status" value="1"/>
</dbReference>
<evidence type="ECO:0000256" key="4">
    <source>
        <dbReference type="SAM" id="Coils"/>
    </source>
</evidence>
<feature type="domain" description="Vacuolar protein sorting-associated protein 54 N-terminal" evidence="7">
    <location>
        <begin position="4"/>
        <end position="156"/>
    </location>
</feature>
<reference evidence="8" key="2">
    <citation type="submission" date="2025-08" db="UniProtKB">
        <authorList>
            <consortium name="Ensembl"/>
        </authorList>
    </citation>
    <scope>IDENTIFICATION</scope>
</reference>
<dbReference type="GO" id="GO:0005829">
    <property type="term" value="C:cytosol"/>
    <property type="evidence" value="ECO:0007669"/>
    <property type="project" value="GOC"/>
</dbReference>
<dbReference type="GO" id="GO:0015031">
    <property type="term" value="P:protein transport"/>
    <property type="evidence" value="ECO:0007669"/>
    <property type="project" value="UniProtKB-KW"/>
</dbReference>
<name>A0A2K6MTY1_RHIBE</name>
<organism evidence="8 9">
    <name type="scientific">Rhinopithecus bieti</name>
    <name type="common">Black snub-nosed monkey</name>
    <name type="synonym">Pygathrix bieti</name>
    <dbReference type="NCBI Taxonomy" id="61621"/>
    <lineage>
        <taxon>Eukaryota</taxon>
        <taxon>Metazoa</taxon>
        <taxon>Chordata</taxon>
        <taxon>Craniata</taxon>
        <taxon>Vertebrata</taxon>
        <taxon>Euteleostomi</taxon>
        <taxon>Mammalia</taxon>
        <taxon>Eutheria</taxon>
        <taxon>Euarchontoglires</taxon>
        <taxon>Primates</taxon>
        <taxon>Haplorrhini</taxon>
        <taxon>Catarrhini</taxon>
        <taxon>Cercopithecidae</taxon>
        <taxon>Colobinae</taxon>
        <taxon>Rhinopithecus</taxon>
    </lineage>
</organism>